<name>A0A382TUK2_9ZZZZ</name>
<reference evidence="1" key="1">
    <citation type="submission" date="2018-05" db="EMBL/GenBank/DDBJ databases">
        <authorList>
            <person name="Lanie J.A."/>
            <person name="Ng W.-L."/>
            <person name="Kazmierczak K.M."/>
            <person name="Andrzejewski T.M."/>
            <person name="Davidsen T.M."/>
            <person name="Wayne K.J."/>
            <person name="Tettelin H."/>
            <person name="Glass J.I."/>
            <person name="Rusch D."/>
            <person name="Podicherti R."/>
            <person name="Tsui H.-C.T."/>
            <person name="Winkler M.E."/>
        </authorList>
    </citation>
    <scope>NUCLEOTIDE SEQUENCE</scope>
</reference>
<gene>
    <name evidence="1" type="ORF">METZ01_LOCUS378590</name>
</gene>
<sequence length="60" mass="7025">MNKVSSQEIERVARIYNQNKDASAALGISLRYFARLCRHYGIETPYARRRRRLQDARVGV</sequence>
<protein>
    <recommendedName>
        <fullName evidence="2">DNA binding HTH domain-containing protein</fullName>
    </recommendedName>
</protein>
<dbReference type="EMBL" id="UINC01139286">
    <property type="protein sequence ID" value="SVD25736.1"/>
    <property type="molecule type" value="Genomic_DNA"/>
</dbReference>
<dbReference type="AlphaFoldDB" id="A0A382TUK2"/>
<evidence type="ECO:0000313" key="1">
    <source>
        <dbReference type="EMBL" id="SVD25736.1"/>
    </source>
</evidence>
<accession>A0A382TUK2</accession>
<organism evidence="1">
    <name type="scientific">marine metagenome</name>
    <dbReference type="NCBI Taxonomy" id="408172"/>
    <lineage>
        <taxon>unclassified sequences</taxon>
        <taxon>metagenomes</taxon>
        <taxon>ecological metagenomes</taxon>
    </lineage>
</organism>
<evidence type="ECO:0008006" key="2">
    <source>
        <dbReference type="Google" id="ProtNLM"/>
    </source>
</evidence>
<proteinExistence type="predicted"/>